<dbReference type="EC" id="2.7.13.3" evidence="4"/>
<dbReference type="PROSITE" id="PS50109">
    <property type="entry name" value="HIS_KIN"/>
    <property type="match status" value="1"/>
</dbReference>
<dbReference type="SMART" id="SM00387">
    <property type="entry name" value="HATPase_c"/>
    <property type="match status" value="1"/>
</dbReference>
<gene>
    <name evidence="15" type="ORF">NHU_03000</name>
</gene>
<evidence type="ECO:0000256" key="4">
    <source>
        <dbReference type="ARBA" id="ARBA00012438"/>
    </source>
</evidence>
<evidence type="ECO:0000256" key="12">
    <source>
        <dbReference type="SAM" id="Coils"/>
    </source>
</evidence>
<feature type="transmembrane region" description="Helical" evidence="13">
    <location>
        <begin position="384"/>
        <end position="400"/>
    </location>
</feature>
<dbReference type="InterPro" id="IPR003594">
    <property type="entry name" value="HATPase_dom"/>
</dbReference>
<keyword evidence="12" id="KW-0175">Coiled coil</keyword>
<evidence type="ECO:0000256" key="1">
    <source>
        <dbReference type="ARBA" id="ARBA00000085"/>
    </source>
</evidence>
<evidence type="ECO:0000256" key="9">
    <source>
        <dbReference type="ARBA" id="ARBA00022989"/>
    </source>
</evidence>
<accession>A0A0D6B600</accession>
<dbReference type="SMART" id="SM00388">
    <property type="entry name" value="HisKA"/>
    <property type="match status" value="1"/>
</dbReference>
<organism evidence="15 16">
    <name type="scientific">Rhodovulum sulfidophilum</name>
    <name type="common">Rhodobacter sulfidophilus</name>
    <dbReference type="NCBI Taxonomy" id="35806"/>
    <lineage>
        <taxon>Bacteria</taxon>
        <taxon>Pseudomonadati</taxon>
        <taxon>Pseudomonadota</taxon>
        <taxon>Alphaproteobacteria</taxon>
        <taxon>Rhodobacterales</taxon>
        <taxon>Paracoccaceae</taxon>
        <taxon>Rhodovulum</taxon>
    </lineage>
</organism>
<dbReference type="SUPFAM" id="SSF55874">
    <property type="entry name" value="ATPase domain of HSP90 chaperone/DNA topoisomerase II/histidine kinase"/>
    <property type="match status" value="1"/>
</dbReference>
<dbReference type="CDD" id="cd10322">
    <property type="entry name" value="SLC5sbd"/>
    <property type="match status" value="1"/>
</dbReference>
<dbReference type="Gene3D" id="1.20.1730.10">
    <property type="entry name" value="Sodium/glucose cotransporter"/>
    <property type="match status" value="1"/>
</dbReference>
<feature type="domain" description="Histidine kinase" evidence="14">
    <location>
        <begin position="677"/>
        <end position="893"/>
    </location>
</feature>
<comment type="subcellular location">
    <subcellularLocation>
        <location evidence="2">Membrane</location>
        <topology evidence="2">Multi-pass membrane protein</topology>
    </subcellularLocation>
</comment>
<evidence type="ECO:0000256" key="2">
    <source>
        <dbReference type="ARBA" id="ARBA00004141"/>
    </source>
</evidence>
<keyword evidence="7 13" id="KW-0812">Transmembrane</keyword>
<dbReference type="PANTHER" id="PTHR43711">
    <property type="entry name" value="TWO-COMPONENT HISTIDINE KINASE"/>
    <property type="match status" value="1"/>
</dbReference>
<reference evidence="15 16" key="1">
    <citation type="submission" date="2015-02" db="EMBL/GenBank/DDBJ databases">
        <title>Genome sequene of Rhodovulum sulfidophilum DSM 2351.</title>
        <authorList>
            <person name="Nagao N."/>
        </authorList>
    </citation>
    <scope>NUCLEOTIDE SEQUENCE [LARGE SCALE GENOMIC DNA]</scope>
    <source>
        <strain evidence="15 16">DSM 2351</strain>
    </source>
</reference>
<keyword evidence="6" id="KW-0808">Transferase</keyword>
<dbReference type="PATRIC" id="fig|35806.4.peg.3080"/>
<feature type="transmembrane region" description="Helical" evidence="13">
    <location>
        <begin position="193"/>
        <end position="219"/>
    </location>
</feature>
<dbReference type="EMBL" id="AP014800">
    <property type="protein sequence ID" value="BAQ70144.1"/>
    <property type="molecule type" value="Genomic_DNA"/>
</dbReference>
<dbReference type="PANTHER" id="PTHR43711:SF1">
    <property type="entry name" value="HISTIDINE KINASE 1"/>
    <property type="match status" value="1"/>
</dbReference>
<dbReference type="Pfam" id="PF00512">
    <property type="entry name" value="HisKA"/>
    <property type="match status" value="1"/>
</dbReference>
<sequence>MIAFDMLVAICLVYVALLFGVAFLAERRGARGSNGWLRSPVIYTLSLSVYCTAWTFYGAVGYAARSGLEFVTIYLGPTLVLIGWWWTLRKLVRIGKTQRITSIADLISSRYGKSNLLGVIVTLIAVVGTTPYIALQLQSVTLSFAVFAAAGTNGPWQTTDLKAAAFSVAVGLAVFTVIFGTRNLDANERHHGVVTAIAVEAAVKLVALLAVGLFVVWGIGGGAQATLARIEASPLAGMPLAPGRWIGLTFLAGAAILTLPRMFQVLVVENEDERHLATAAWAFPAYVFLMSLFVVPIAAVGLAEMPPGANPDLFVLTLPLARGQDGLATLAFLGGFSSATSMVIVAAIALSTMVSNHIVMPLFLHWTRAGATMSGDVRNLVLRSRRLSIGGVLLLGYLYYRLTGGSEALAEIGLISFAGVAQFLPALLGGILWRGATRAGALAGLTLGFALWAYTLFLPSFGEGAVMSAGLLADGPWGIGWLRPQGLFGLDGLDPLVHAVVFSMGANALAFTLVSMLDFPGPMERLQAAQFVNVFDHSPSGQGWSQGRAEAEDLLLMAQRILGADDAQRLFQRAAVDQGKQGYLPDTTPEFLQLLERRLAGSVGAATAHAMVGQIVGRSSVSVEDLMKVADETAQMMEYSSQLEAKSEELSRTARQLREVNEKLTELSVQKDAFLSQISHELRTPMTSIRAFSEILMENGDLPPERLVDYSRIIHQESMRLTRLLDDLLDLSVLENGQVSLHPQPVSLSDLLDRSVAAAGGGSGRAPMTIRRDPAGERVALVTDGDRLSQVFINLVTNARKYCDAAEPELTISVTEEEGAVAVDFVDNGSGIPERSQSIIFEKFSRLTDPRKAGGAGLGLAICREIMGRLGGAIVYLPGQGGAAFRVTLPRGCAEAA</sequence>
<dbReference type="InterPro" id="IPR005467">
    <property type="entry name" value="His_kinase_dom"/>
</dbReference>
<dbReference type="Gene3D" id="1.10.287.130">
    <property type="match status" value="1"/>
</dbReference>
<evidence type="ECO:0000256" key="7">
    <source>
        <dbReference type="ARBA" id="ARBA00022692"/>
    </source>
</evidence>
<dbReference type="InterPro" id="IPR050736">
    <property type="entry name" value="Sensor_HK_Regulatory"/>
</dbReference>
<keyword evidence="5" id="KW-0597">Phosphoprotein</keyword>
<evidence type="ECO:0000313" key="16">
    <source>
        <dbReference type="Proteomes" id="UP000064912"/>
    </source>
</evidence>
<evidence type="ECO:0000313" key="15">
    <source>
        <dbReference type="EMBL" id="BAQ70144.1"/>
    </source>
</evidence>
<feature type="transmembrane region" description="Helical" evidence="13">
    <location>
        <begin position="342"/>
        <end position="364"/>
    </location>
</feature>
<feature type="transmembrane region" description="Helical" evidence="13">
    <location>
        <begin position="440"/>
        <end position="461"/>
    </location>
</feature>
<feature type="transmembrane region" description="Helical" evidence="13">
    <location>
        <begin position="163"/>
        <end position="181"/>
    </location>
</feature>
<protein>
    <recommendedName>
        <fullName evidence="4">histidine kinase</fullName>
        <ecNumber evidence="4">2.7.13.3</ecNumber>
    </recommendedName>
</protein>
<comment type="similarity">
    <text evidence="3">Belongs to the sodium:solute symporter (SSF) (TC 2.A.21) family.</text>
</comment>
<evidence type="ECO:0000256" key="5">
    <source>
        <dbReference type="ARBA" id="ARBA00022553"/>
    </source>
</evidence>
<dbReference type="InterPro" id="IPR001734">
    <property type="entry name" value="Na/solute_symporter"/>
</dbReference>
<dbReference type="Proteomes" id="UP000064912">
    <property type="component" value="Chromosome"/>
</dbReference>
<dbReference type="InterPro" id="IPR038377">
    <property type="entry name" value="Na/Glc_symporter_sf"/>
</dbReference>
<dbReference type="eggNOG" id="COG2205">
    <property type="taxonomic scope" value="Bacteria"/>
</dbReference>
<dbReference type="PROSITE" id="PS50283">
    <property type="entry name" value="NA_SOLUT_SYMP_3"/>
    <property type="match status" value="1"/>
</dbReference>
<evidence type="ECO:0000256" key="6">
    <source>
        <dbReference type="ARBA" id="ARBA00022679"/>
    </source>
</evidence>
<feature type="transmembrane region" description="Helical" evidence="13">
    <location>
        <begin position="116"/>
        <end position="135"/>
    </location>
</feature>
<dbReference type="GO" id="GO:0000155">
    <property type="term" value="F:phosphorelay sensor kinase activity"/>
    <property type="evidence" value="ECO:0007669"/>
    <property type="project" value="InterPro"/>
</dbReference>
<dbReference type="SUPFAM" id="SSF47384">
    <property type="entry name" value="Homodimeric domain of signal transducing histidine kinase"/>
    <property type="match status" value="1"/>
</dbReference>
<dbReference type="Pfam" id="PF02518">
    <property type="entry name" value="HATPase_c"/>
    <property type="match status" value="1"/>
</dbReference>
<evidence type="ECO:0000256" key="11">
    <source>
        <dbReference type="ARBA" id="ARBA00023136"/>
    </source>
</evidence>
<comment type="catalytic activity">
    <reaction evidence="1">
        <text>ATP + protein L-histidine = ADP + protein N-phospho-L-histidine.</text>
        <dbReference type="EC" id="2.7.13.3"/>
    </reaction>
</comment>
<dbReference type="eggNOG" id="COG0591">
    <property type="taxonomic scope" value="Bacteria"/>
</dbReference>
<keyword evidence="11 13" id="KW-0472">Membrane</keyword>
<keyword evidence="9 13" id="KW-1133">Transmembrane helix</keyword>
<evidence type="ECO:0000256" key="3">
    <source>
        <dbReference type="ARBA" id="ARBA00006434"/>
    </source>
</evidence>
<evidence type="ECO:0000256" key="8">
    <source>
        <dbReference type="ARBA" id="ARBA00022777"/>
    </source>
</evidence>
<dbReference type="InterPro" id="IPR004358">
    <property type="entry name" value="Sig_transdc_His_kin-like_C"/>
</dbReference>
<feature type="transmembrane region" description="Helical" evidence="13">
    <location>
        <begin position="41"/>
        <end position="64"/>
    </location>
</feature>
<evidence type="ECO:0000259" key="14">
    <source>
        <dbReference type="PROSITE" id="PS50109"/>
    </source>
</evidence>
<name>A0A0D6B600_RHOSU</name>
<dbReference type="InterPro" id="IPR003661">
    <property type="entry name" value="HisK_dim/P_dom"/>
</dbReference>
<dbReference type="Gene3D" id="3.30.565.10">
    <property type="entry name" value="Histidine kinase-like ATPase, C-terminal domain"/>
    <property type="match status" value="1"/>
</dbReference>
<feature type="transmembrane region" description="Helical" evidence="13">
    <location>
        <begin position="412"/>
        <end position="433"/>
    </location>
</feature>
<dbReference type="InterPro" id="IPR036890">
    <property type="entry name" value="HATPase_C_sf"/>
</dbReference>
<feature type="coiled-coil region" evidence="12">
    <location>
        <begin position="629"/>
        <end position="670"/>
    </location>
</feature>
<keyword evidence="10" id="KW-0902">Two-component regulatory system</keyword>
<dbReference type="InterPro" id="IPR036097">
    <property type="entry name" value="HisK_dim/P_sf"/>
</dbReference>
<dbReference type="KEGG" id="rsu:NHU_03000"/>
<feature type="transmembrane region" description="Helical" evidence="13">
    <location>
        <begin position="280"/>
        <end position="303"/>
    </location>
</feature>
<dbReference type="GO" id="GO:0022857">
    <property type="term" value="F:transmembrane transporter activity"/>
    <property type="evidence" value="ECO:0007669"/>
    <property type="project" value="InterPro"/>
</dbReference>
<dbReference type="FunFam" id="1.10.287.130:FF:000001">
    <property type="entry name" value="Two-component sensor histidine kinase"/>
    <property type="match status" value="1"/>
</dbReference>
<feature type="transmembrane region" description="Helical" evidence="13">
    <location>
        <begin position="245"/>
        <end position="268"/>
    </location>
</feature>
<evidence type="ECO:0000256" key="13">
    <source>
        <dbReference type="SAM" id="Phobius"/>
    </source>
</evidence>
<keyword evidence="8" id="KW-0418">Kinase</keyword>
<evidence type="ECO:0000256" key="10">
    <source>
        <dbReference type="ARBA" id="ARBA00023012"/>
    </source>
</evidence>
<dbReference type="PRINTS" id="PR00344">
    <property type="entry name" value="BCTRLSENSOR"/>
</dbReference>
<dbReference type="CDD" id="cd00075">
    <property type="entry name" value="HATPase"/>
    <property type="match status" value="1"/>
</dbReference>
<dbReference type="GO" id="GO:0016020">
    <property type="term" value="C:membrane"/>
    <property type="evidence" value="ECO:0007669"/>
    <property type="project" value="UniProtKB-SubCell"/>
</dbReference>
<dbReference type="CDD" id="cd00082">
    <property type="entry name" value="HisKA"/>
    <property type="match status" value="1"/>
</dbReference>
<feature type="transmembrane region" description="Helical" evidence="13">
    <location>
        <begin position="6"/>
        <end position="25"/>
    </location>
</feature>
<dbReference type="AlphaFoldDB" id="A0A0D6B600"/>
<proteinExistence type="inferred from homology"/>
<feature type="transmembrane region" description="Helical" evidence="13">
    <location>
        <begin position="70"/>
        <end position="88"/>
    </location>
</feature>